<feature type="region of interest" description="Disordered" evidence="1">
    <location>
        <begin position="147"/>
        <end position="190"/>
    </location>
</feature>
<feature type="region of interest" description="Disordered" evidence="1">
    <location>
        <begin position="203"/>
        <end position="230"/>
    </location>
</feature>
<feature type="compositionally biased region" description="Polar residues" evidence="1">
    <location>
        <begin position="203"/>
        <end position="215"/>
    </location>
</feature>
<evidence type="ECO:0000256" key="1">
    <source>
        <dbReference type="SAM" id="MobiDB-lite"/>
    </source>
</evidence>
<protein>
    <recommendedName>
        <fullName evidence="2">DUF6824 domain-containing protein</fullName>
    </recommendedName>
</protein>
<dbReference type="Pfam" id="PF20710">
    <property type="entry name" value="DUF6824"/>
    <property type="match status" value="1"/>
</dbReference>
<organism evidence="3">
    <name type="scientific">Pseudo-nitzschia delicatissima</name>
    <dbReference type="NCBI Taxonomy" id="44447"/>
    <lineage>
        <taxon>Eukaryota</taxon>
        <taxon>Sar</taxon>
        <taxon>Stramenopiles</taxon>
        <taxon>Ochrophyta</taxon>
        <taxon>Bacillariophyta</taxon>
        <taxon>Bacillariophyceae</taxon>
        <taxon>Bacillariophycidae</taxon>
        <taxon>Bacillariales</taxon>
        <taxon>Bacillariaceae</taxon>
        <taxon>Pseudo-nitzschia</taxon>
    </lineage>
</organism>
<feature type="region of interest" description="Disordered" evidence="1">
    <location>
        <begin position="21"/>
        <end position="57"/>
    </location>
</feature>
<proteinExistence type="predicted"/>
<evidence type="ECO:0000259" key="2">
    <source>
        <dbReference type="Pfam" id="PF20710"/>
    </source>
</evidence>
<accession>A0A7S0TD39</accession>
<dbReference type="EMBL" id="HBFG01001261">
    <property type="protein sequence ID" value="CAD8729460.1"/>
    <property type="molecule type" value="Transcribed_RNA"/>
</dbReference>
<evidence type="ECO:0000313" key="3">
    <source>
        <dbReference type="EMBL" id="CAD8729460.1"/>
    </source>
</evidence>
<dbReference type="AlphaFoldDB" id="A0A7S0TD39"/>
<reference evidence="3" key="1">
    <citation type="submission" date="2021-01" db="EMBL/GenBank/DDBJ databases">
        <authorList>
            <person name="Corre E."/>
            <person name="Pelletier E."/>
            <person name="Niang G."/>
            <person name="Scheremetjew M."/>
            <person name="Finn R."/>
            <person name="Kale V."/>
            <person name="Holt S."/>
            <person name="Cochrane G."/>
            <person name="Meng A."/>
            <person name="Brown T."/>
            <person name="Cohen L."/>
        </authorList>
    </citation>
    <scope>NUCLEOTIDE SEQUENCE</scope>
    <source>
        <strain evidence="3">B596</strain>
    </source>
</reference>
<dbReference type="InterPro" id="IPR049227">
    <property type="entry name" value="DUF6824"/>
</dbReference>
<feature type="region of interest" description="Disordered" evidence="1">
    <location>
        <begin position="398"/>
        <end position="425"/>
    </location>
</feature>
<name>A0A7S0TD39_9STRA</name>
<sequence length="535" mass="58064">MFNRKRQRRQAAAIVVESLWNKNSNTTNDNEASGNAAQRKSTAQPRPKLTIPPKGIGPISDPNVNDVLCGRGGRINSHSGNVQFRDIIHSKKSVYLAPTTKKLEKAHIAAGIVNDIRSMNPPGRFLKEEKGTGMWYDIGDAKAIKKTGQALREDAPEIRPAIDVDGGSSGDEKAKKSPHVSPHSGGRNTVNQQQLNQAPILPQSQSYNNDFQGQMSMPPPYGNNGYSSQQQPLQQHQEGFETRNIPIQFPVHQANQSSYASQMYNRVQSATNKYGSASRKAMEALNQAGQPQYAQYPAEEVAFGNAFHETNNSRMMGDDVTISTISGLSEPLSSIKSGSKFGHSELMNMSLKSSTKTGGHSDLMNMSLKSSNKSGLSDLMNMSLKSNISLTDSLRFKQHRGNSGHNRAYDPLMPSGSIRSGSRVSDGTMGLNGSVKTFTPSLTRSNSFPDNLNNESLRFDGENSSHMFEGSLIAEGARLSSGMSIGSMMDLQSNASSGQWFQAAVGNLPLPDDKSFMTNSMMSADIDALDLASIY</sequence>
<feature type="compositionally biased region" description="Basic and acidic residues" evidence="1">
    <location>
        <begin position="151"/>
        <end position="162"/>
    </location>
</feature>
<gene>
    <name evidence="3" type="ORF">PDEL0327_LOCUS953</name>
</gene>
<feature type="domain" description="DUF6824" evidence="2">
    <location>
        <begin position="66"/>
        <end position="153"/>
    </location>
</feature>
<feature type="compositionally biased region" description="Polar residues" evidence="1">
    <location>
        <begin position="21"/>
        <end position="44"/>
    </location>
</feature>